<dbReference type="AlphaFoldDB" id="A0A1I7J4Q9"/>
<feature type="compositionally biased region" description="Polar residues" evidence="1">
    <location>
        <begin position="200"/>
        <end position="218"/>
    </location>
</feature>
<dbReference type="InterPro" id="IPR006531">
    <property type="entry name" value="Gp5/Vgr_OB"/>
</dbReference>
<accession>A0A1I7J4Q9</accession>
<dbReference type="Gene3D" id="2.40.50.230">
    <property type="entry name" value="Gp5 N-terminal domain"/>
    <property type="match status" value="1"/>
</dbReference>
<proteinExistence type="predicted"/>
<evidence type="ECO:0000313" key="4">
    <source>
        <dbReference type="Proteomes" id="UP000198693"/>
    </source>
</evidence>
<dbReference type="RefSeq" id="WP_089796415.1">
    <property type="nucleotide sequence ID" value="NZ_FPBP01000009.1"/>
</dbReference>
<evidence type="ECO:0000259" key="2">
    <source>
        <dbReference type="Pfam" id="PF04717"/>
    </source>
</evidence>
<dbReference type="Pfam" id="PF04717">
    <property type="entry name" value="Phage_base_V"/>
    <property type="match status" value="1"/>
</dbReference>
<gene>
    <name evidence="3" type="ORF">SAMN04487955_10962</name>
</gene>
<dbReference type="InterPro" id="IPR013046">
    <property type="entry name" value="GpV/Gp45"/>
</dbReference>
<feature type="domain" description="Gp5/Type VI secretion system Vgr protein OB-fold" evidence="2">
    <location>
        <begin position="22"/>
        <end position="88"/>
    </location>
</feature>
<evidence type="ECO:0000256" key="1">
    <source>
        <dbReference type="SAM" id="MobiDB-lite"/>
    </source>
</evidence>
<evidence type="ECO:0000313" key="3">
    <source>
        <dbReference type="EMBL" id="SFU80175.1"/>
    </source>
</evidence>
<protein>
    <submittedName>
        <fullName evidence="3">Phage baseplate assembly protein V</fullName>
    </submittedName>
</protein>
<dbReference type="STRING" id="463301.SAMN04487955_10962"/>
<feature type="region of interest" description="Disordered" evidence="1">
    <location>
        <begin position="195"/>
        <end position="218"/>
    </location>
</feature>
<name>A0A1I7J4Q9_9GAMM</name>
<organism evidence="3 4">
    <name type="scientific">Halomonas korlensis</name>
    <dbReference type="NCBI Taxonomy" id="463301"/>
    <lineage>
        <taxon>Bacteria</taxon>
        <taxon>Pseudomonadati</taxon>
        <taxon>Pseudomonadota</taxon>
        <taxon>Gammaproteobacteria</taxon>
        <taxon>Oceanospirillales</taxon>
        <taxon>Halomonadaceae</taxon>
        <taxon>Halomonas</taxon>
    </lineage>
</organism>
<dbReference type="Proteomes" id="UP000198693">
    <property type="component" value="Unassembled WGS sequence"/>
</dbReference>
<dbReference type="OrthoDB" id="4931325at2"/>
<dbReference type="NCBIfam" id="TIGR01644">
    <property type="entry name" value="phage_P2_V"/>
    <property type="match status" value="1"/>
</dbReference>
<dbReference type="Gene3D" id="6.20.150.10">
    <property type="match status" value="1"/>
</dbReference>
<keyword evidence="4" id="KW-1185">Reference proteome</keyword>
<dbReference type="EMBL" id="FPBP01000009">
    <property type="protein sequence ID" value="SFU80175.1"/>
    <property type="molecule type" value="Genomic_DNA"/>
</dbReference>
<reference evidence="4" key="1">
    <citation type="submission" date="2016-10" db="EMBL/GenBank/DDBJ databases">
        <authorList>
            <person name="Varghese N."/>
            <person name="Submissions S."/>
        </authorList>
    </citation>
    <scope>NUCLEOTIDE SEQUENCE [LARGE SCALE GENOMIC DNA]</scope>
    <source>
        <strain evidence="4">CGMCC 1.6981</strain>
    </source>
</reference>
<dbReference type="InterPro" id="IPR037026">
    <property type="entry name" value="Vgr_OB-fold_dom_sf"/>
</dbReference>
<sequence length="218" mass="22358">MTQRPLQSAAELLRLIHNLVRLGTIAEVDHARARVRVATGEITTAWLPWLEERAGTTRTWSPPTVDEQVVVFSPGGDLASAVVLAGLYRTQHPAPSDSGDVFHAVMPDGAAIEYDHAASHLQATLPGSATLAAQGDVLVTTPATLTATAGGGATLNADIVINGNLTLNGNLSQPSGQTTTIAGDVAFTGAVTSDGKDISASHQHSGVESGPSNTGEVV</sequence>